<dbReference type="Gene3D" id="3.50.50.60">
    <property type="entry name" value="FAD/NAD(P)-binding domain"/>
    <property type="match status" value="1"/>
</dbReference>
<dbReference type="SUPFAM" id="SSF51905">
    <property type="entry name" value="FAD/NAD(P)-binding domain"/>
    <property type="match status" value="1"/>
</dbReference>
<reference evidence="1" key="1">
    <citation type="submission" date="2017-12" db="EMBL/GenBank/DDBJ databases">
        <title>Sequencing the genomes of 1000 Actinobacteria strains.</title>
        <authorList>
            <person name="Klenk H.-P."/>
        </authorList>
    </citation>
    <scope>NUCLEOTIDE SEQUENCE [LARGE SCALE GENOMIC DNA]</scope>
    <source>
        <strain evidence="1">DSM 44228</strain>
    </source>
</reference>
<dbReference type="EMBL" id="PJNB01000001">
    <property type="protein sequence ID" value="PKW18103.1"/>
    <property type="molecule type" value="Genomic_DNA"/>
</dbReference>
<name>A0A2N3Y5E8_SACSN</name>
<proteinExistence type="predicted"/>
<dbReference type="Pfam" id="PF13450">
    <property type="entry name" value="NAD_binding_8"/>
    <property type="match status" value="1"/>
</dbReference>
<accession>A0A2N3Y5E8</accession>
<keyword evidence="2" id="KW-1185">Reference proteome</keyword>
<organism evidence="1 2">
    <name type="scientific">Saccharopolyspora spinosa</name>
    <dbReference type="NCBI Taxonomy" id="60894"/>
    <lineage>
        <taxon>Bacteria</taxon>
        <taxon>Bacillati</taxon>
        <taxon>Actinomycetota</taxon>
        <taxon>Actinomycetes</taxon>
        <taxon>Pseudonocardiales</taxon>
        <taxon>Pseudonocardiaceae</taxon>
        <taxon>Saccharopolyspora</taxon>
    </lineage>
</organism>
<evidence type="ECO:0000313" key="2">
    <source>
        <dbReference type="Proteomes" id="UP000233786"/>
    </source>
</evidence>
<protein>
    <submittedName>
        <fullName evidence="1">Pyridine nucleotide-disulfide oxidoreductase</fullName>
    </submittedName>
</protein>
<dbReference type="InterPro" id="IPR051209">
    <property type="entry name" value="FAD-bind_Monooxygenase_sf"/>
</dbReference>
<comment type="caution">
    <text evidence="1">The sequence shown here is derived from an EMBL/GenBank/DDBJ whole genome shotgun (WGS) entry which is preliminary data.</text>
</comment>
<dbReference type="AlphaFoldDB" id="A0A2N3Y5E8"/>
<gene>
    <name evidence="1" type="ORF">A8926_6164</name>
</gene>
<dbReference type="STRING" id="994479.GCA_000194155_06809"/>
<evidence type="ECO:0000313" key="1">
    <source>
        <dbReference type="EMBL" id="PKW18103.1"/>
    </source>
</evidence>
<dbReference type="OrthoDB" id="5168853at2"/>
<dbReference type="InterPro" id="IPR036188">
    <property type="entry name" value="FAD/NAD-bd_sf"/>
</dbReference>
<dbReference type="PANTHER" id="PTHR42877">
    <property type="entry name" value="L-ORNITHINE N(5)-MONOOXYGENASE-RELATED"/>
    <property type="match status" value="1"/>
</dbReference>
<dbReference type="PANTHER" id="PTHR42877:SF4">
    <property type="entry name" value="FAD_NAD(P)-BINDING DOMAIN-CONTAINING PROTEIN-RELATED"/>
    <property type="match status" value="1"/>
</dbReference>
<dbReference type="Proteomes" id="UP000233786">
    <property type="component" value="Unassembled WGS sequence"/>
</dbReference>
<sequence length="189" mass="21068">MNQYLKAVIVGTGFGGLGQAIQLEKAGIRDYLVLEKAQDVGGTWRDNSYPGCECDVETHLYSLSYEQKPDWPRDFATRSEIFTYLSNIADKHRLRSKIRFGVGLTGATWEPDQCRWRLSTTTGEELFCQFLISAVGGLHVPRLPELPGLETFKGQVWHSSLAVTAVLAVTAGAKTFIESASAERIRKFH</sequence>
<dbReference type="PROSITE" id="PS50276">
    <property type="entry name" value="PANCREATIC_HORMONE_2"/>
    <property type="match status" value="1"/>
</dbReference>